<sequence length="204" mass="23525">MNRWKSSPNLVSLSFNARVSIISRQVSFQEVLNSINKIKTQILQDEWECINNVNEELDEEGRKWNKRCDNTVFMIRWGMDNILKEECSQRENRYFVSYFRGIPVGAMIFSPKGEYVPDVPGVVLLVTHPGIRGCGILLMECAVNESKEQGKEGRVQVFPTTGSKSAYVNMGFMSIKKNQRPMLLEPSKSPQWVLRQDRYHFIGN</sequence>
<comment type="caution">
    <text evidence="1">The sequence shown here is derived from an EMBL/GenBank/DDBJ whole genome shotgun (WGS) entry which is preliminary data.</text>
</comment>
<dbReference type="Proteomes" id="UP000696184">
    <property type="component" value="Unassembled WGS sequence"/>
</dbReference>
<dbReference type="EMBL" id="JACOII010000031">
    <property type="protein sequence ID" value="MBI6548632.1"/>
    <property type="molecule type" value="Genomic_DNA"/>
</dbReference>
<dbReference type="SUPFAM" id="SSF55729">
    <property type="entry name" value="Acyl-CoA N-acyltransferases (Nat)"/>
    <property type="match status" value="1"/>
</dbReference>
<reference evidence="1 2" key="1">
    <citation type="submission" date="2020-08" db="EMBL/GenBank/DDBJ databases">
        <title>Description of Xenorhabdus lircayensis sp. nov., the symbiotic bacterium associated with the entomopathogenic nematode Steirnernema unicornum.</title>
        <authorList>
            <person name="Castaneda-Alvarez C."/>
            <person name="Prodan S."/>
            <person name="Zamorano A."/>
            <person name="San-Blas E."/>
            <person name="Aballay E."/>
        </authorList>
    </citation>
    <scope>NUCLEOTIDE SEQUENCE [LARGE SCALE GENOMIC DNA]</scope>
    <source>
        <strain evidence="1 2">VLS</strain>
    </source>
</reference>
<dbReference type="InterPro" id="IPR016181">
    <property type="entry name" value="Acyl_CoA_acyltransferase"/>
</dbReference>
<dbReference type="RefSeq" id="WP_198689423.1">
    <property type="nucleotide sequence ID" value="NZ_CAWPUD010000029.1"/>
</dbReference>
<evidence type="ECO:0000313" key="2">
    <source>
        <dbReference type="Proteomes" id="UP000696184"/>
    </source>
</evidence>
<name>A0ABS0U4T6_9GAMM</name>
<evidence type="ECO:0000313" key="1">
    <source>
        <dbReference type="EMBL" id="MBI6548632.1"/>
    </source>
</evidence>
<evidence type="ECO:0008006" key="3">
    <source>
        <dbReference type="Google" id="ProtNLM"/>
    </source>
</evidence>
<keyword evidence="2" id="KW-1185">Reference proteome</keyword>
<protein>
    <recommendedName>
        <fullName evidence="3">N-acetyltransferase</fullName>
    </recommendedName>
</protein>
<proteinExistence type="predicted"/>
<accession>A0ABS0U4T6</accession>
<organism evidence="1 2">
    <name type="scientific">Xenorhabdus lircayensis</name>
    <dbReference type="NCBI Taxonomy" id="2763499"/>
    <lineage>
        <taxon>Bacteria</taxon>
        <taxon>Pseudomonadati</taxon>
        <taxon>Pseudomonadota</taxon>
        <taxon>Gammaproteobacteria</taxon>
        <taxon>Enterobacterales</taxon>
        <taxon>Morganellaceae</taxon>
        <taxon>Xenorhabdus</taxon>
    </lineage>
</organism>
<dbReference type="Gene3D" id="3.40.630.30">
    <property type="match status" value="1"/>
</dbReference>
<gene>
    <name evidence="1" type="ORF">H8A87_07830</name>
</gene>